<dbReference type="AlphaFoldDB" id="A0A4S8M554"/>
<organism evidence="1 2">
    <name type="scientific">Dendrothele bispora (strain CBS 962.96)</name>
    <dbReference type="NCBI Taxonomy" id="1314807"/>
    <lineage>
        <taxon>Eukaryota</taxon>
        <taxon>Fungi</taxon>
        <taxon>Dikarya</taxon>
        <taxon>Basidiomycota</taxon>
        <taxon>Agaricomycotina</taxon>
        <taxon>Agaricomycetes</taxon>
        <taxon>Agaricomycetidae</taxon>
        <taxon>Agaricales</taxon>
        <taxon>Agaricales incertae sedis</taxon>
        <taxon>Dendrothele</taxon>
    </lineage>
</organism>
<proteinExistence type="predicted"/>
<keyword evidence="2" id="KW-1185">Reference proteome</keyword>
<dbReference type="EMBL" id="ML179157">
    <property type="protein sequence ID" value="THU97347.1"/>
    <property type="molecule type" value="Genomic_DNA"/>
</dbReference>
<dbReference type="Proteomes" id="UP000297245">
    <property type="component" value="Unassembled WGS sequence"/>
</dbReference>
<protein>
    <submittedName>
        <fullName evidence="1">Uncharacterized protein</fullName>
    </submittedName>
</protein>
<sequence>MVNLRPNINREVAQRQPYAVCGLVSVRESFVARCVRWPTTGSNSTCTFSLPSQCKPNSPNIFLWTWSNSLDAETCGLDEIV</sequence>
<name>A0A4S8M554_DENBC</name>
<reference evidence="1 2" key="1">
    <citation type="journal article" date="2019" name="Nat. Ecol. Evol.">
        <title>Megaphylogeny resolves global patterns of mushroom evolution.</title>
        <authorList>
            <person name="Varga T."/>
            <person name="Krizsan K."/>
            <person name="Foldi C."/>
            <person name="Dima B."/>
            <person name="Sanchez-Garcia M."/>
            <person name="Sanchez-Ramirez S."/>
            <person name="Szollosi G.J."/>
            <person name="Szarkandi J.G."/>
            <person name="Papp V."/>
            <person name="Albert L."/>
            <person name="Andreopoulos W."/>
            <person name="Angelini C."/>
            <person name="Antonin V."/>
            <person name="Barry K.W."/>
            <person name="Bougher N.L."/>
            <person name="Buchanan P."/>
            <person name="Buyck B."/>
            <person name="Bense V."/>
            <person name="Catcheside P."/>
            <person name="Chovatia M."/>
            <person name="Cooper J."/>
            <person name="Damon W."/>
            <person name="Desjardin D."/>
            <person name="Finy P."/>
            <person name="Geml J."/>
            <person name="Haridas S."/>
            <person name="Hughes K."/>
            <person name="Justo A."/>
            <person name="Karasinski D."/>
            <person name="Kautmanova I."/>
            <person name="Kiss B."/>
            <person name="Kocsube S."/>
            <person name="Kotiranta H."/>
            <person name="LaButti K.M."/>
            <person name="Lechner B.E."/>
            <person name="Liimatainen K."/>
            <person name="Lipzen A."/>
            <person name="Lukacs Z."/>
            <person name="Mihaltcheva S."/>
            <person name="Morgado L.N."/>
            <person name="Niskanen T."/>
            <person name="Noordeloos M.E."/>
            <person name="Ohm R.A."/>
            <person name="Ortiz-Santana B."/>
            <person name="Ovrebo C."/>
            <person name="Racz N."/>
            <person name="Riley R."/>
            <person name="Savchenko A."/>
            <person name="Shiryaev A."/>
            <person name="Soop K."/>
            <person name="Spirin V."/>
            <person name="Szebenyi C."/>
            <person name="Tomsovsky M."/>
            <person name="Tulloss R.E."/>
            <person name="Uehling J."/>
            <person name="Grigoriev I.V."/>
            <person name="Vagvolgyi C."/>
            <person name="Papp T."/>
            <person name="Martin F.M."/>
            <person name="Miettinen O."/>
            <person name="Hibbett D.S."/>
            <person name="Nagy L.G."/>
        </authorList>
    </citation>
    <scope>NUCLEOTIDE SEQUENCE [LARGE SCALE GENOMIC DNA]</scope>
    <source>
        <strain evidence="1 2">CBS 962.96</strain>
    </source>
</reference>
<evidence type="ECO:0000313" key="1">
    <source>
        <dbReference type="EMBL" id="THU97347.1"/>
    </source>
</evidence>
<accession>A0A4S8M554</accession>
<gene>
    <name evidence="1" type="ORF">K435DRAFT_965521</name>
</gene>
<evidence type="ECO:0000313" key="2">
    <source>
        <dbReference type="Proteomes" id="UP000297245"/>
    </source>
</evidence>